<accession>A0A1G7UMC1</accession>
<evidence type="ECO:0000313" key="3">
    <source>
        <dbReference type="Proteomes" id="UP000199399"/>
    </source>
</evidence>
<dbReference type="OrthoDB" id="9805710at2"/>
<gene>
    <name evidence="2" type="ORF">SAMN04489759_10846</name>
</gene>
<dbReference type="STRING" id="218672.SAMN04489759_10846"/>
<dbReference type="InterPro" id="IPR029021">
    <property type="entry name" value="Prot-tyrosine_phosphatase-like"/>
</dbReference>
<dbReference type="Proteomes" id="UP000199399">
    <property type="component" value="Unassembled WGS sequence"/>
</dbReference>
<dbReference type="AlphaFoldDB" id="A0A1G7UMC1"/>
<keyword evidence="3" id="KW-1185">Reference proteome</keyword>
<dbReference type="GO" id="GO:0016787">
    <property type="term" value="F:hydrolase activity"/>
    <property type="evidence" value="ECO:0007669"/>
    <property type="project" value="InterPro"/>
</dbReference>
<name>A0A1G7UMC1_9RHOB</name>
<sequence length="154" mass="16496">MTDDAQKIATIDPNHTVALFTPETGTLKQAASAGAKSLVNFRADGEKGGLTPDEEREQAERLGLNYLHHPVTADSLDAALVDDFRRSLDDLPQPVFLHCASGKRAGAMTLMALAADKGWDGDTALQEGKARGIDLTEEKIGQFVKSYADEKANA</sequence>
<dbReference type="Pfam" id="PF04273">
    <property type="entry name" value="BLH_phosphatase"/>
    <property type="match status" value="1"/>
</dbReference>
<dbReference type="SUPFAM" id="SSF52799">
    <property type="entry name" value="(Phosphotyrosine protein) phosphatases II"/>
    <property type="match status" value="1"/>
</dbReference>
<protein>
    <submittedName>
        <fullName evidence="2">TIGR01244 family protein</fullName>
    </submittedName>
</protein>
<evidence type="ECO:0000313" key="2">
    <source>
        <dbReference type="EMBL" id="SDG48249.1"/>
    </source>
</evidence>
<dbReference type="EMBL" id="FNBP01000008">
    <property type="protein sequence ID" value="SDG48249.1"/>
    <property type="molecule type" value="Genomic_DNA"/>
</dbReference>
<dbReference type="RefSeq" id="WP_093743253.1">
    <property type="nucleotide sequence ID" value="NZ_FNBP01000008.1"/>
</dbReference>
<evidence type="ECO:0000259" key="1">
    <source>
        <dbReference type="Pfam" id="PF04273"/>
    </source>
</evidence>
<dbReference type="InterPro" id="IPR005939">
    <property type="entry name" value="BLH_phosphatase-like"/>
</dbReference>
<proteinExistence type="predicted"/>
<organism evidence="2 3">
    <name type="scientific">Sulfitobacter delicatus</name>
    <dbReference type="NCBI Taxonomy" id="218672"/>
    <lineage>
        <taxon>Bacteria</taxon>
        <taxon>Pseudomonadati</taxon>
        <taxon>Pseudomonadota</taxon>
        <taxon>Alphaproteobacteria</taxon>
        <taxon>Rhodobacterales</taxon>
        <taxon>Roseobacteraceae</taxon>
        <taxon>Sulfitobacter</taxon>
    </lineage>
</organism>
<dbReference type="Gene3D" id="3.90.190.10">
    <property type="entry name" value="Protein tyrosine phosphatase superfamily"/>
    <property type="match status" value="1"/>
</dbReference>
<reference evidence="3" key="1">
    <citation type="submission" date="2016-10" db="EMBL/GenBank/DDBJ databases">
        <authorList>
            <person name="Varghese N."/>
            <person name="Submissions S."/>
        </authorList>
    </citation>
    <scope>NUCLEOTIDE SEQUENCE [LARGE SCALE GENOMIC DNA]</scope>
    <source>
        <strain evidence="3">DSM 16477</strain>
    </source>
</reference>
<feature type="domain" description="Beta-lactamase hydrolase-like protein phosphatase-like" evidence="1">
    <location>
        <begin position="26"/>
        <end position="108"/>
    </location>
</feature>